<proteinExistence type="predicted"/>
<feature type="region of interest" description="Disordered" evidence="1">
    <location>
        <begin position="41"/>
        <end position="64"/>
    </location>
</feature>
<dbReference type="Proteomes" id="UP000442707">
    <property type="component" value="Unassembled WGS sequence"/>
</dbReference>
<comment type="caution">
    <text evidence="2">The sequence shown here is derived from an EMBL/GenBank/DDBJ whole genome shotgun (WGS) entry which is preliminary data.</text>
</comment>
<sequence length="64" mass="7714">MSRPPLTLTETEMLRNLNREFRGNGLPYERYSKLVRRSVLRGGRRCRSRGSTPRSRRLTRPRRR</sequence>
<reference evidence="2 3" key="1">
    <citation type="submission" date="2019-09" db="EMBL/GenBank/DDBJ databases">
        <title>Screening of Novel Bioactive Compounds from Soil-Associated.</title>
        <authorList>
            <person name="Zhao S."/>
        </authorList>
    </citation>
    <scope>NUCLEOTIDE SEQUENCE [LARGE SCALE GENOMIC DNA]</scope>
    <source>
        <strain evidence="2 3">HIT-DPA4</strain>
    </source>
</reference>
<organism evidence="2 3">
    <name type="scientific">Streptomyces luteolifulvus</name>
    <dbReference type="NCBI Taxonomy" id="2615112"/>
    <lineage>
        <taxon>Bacteria</taxon>
        <taxon>Bacillati</taxon>
        <taxon>Actinomycetota</taxon>
        <taxon>Actinomycetes</taxon>
        <taxon>Kitasatosporales</taxon>
        <taxon>Streptomycetaceae</taxon>
        <taxon>Streptomyces</taxon>
    </lineage>
</organism>
<evidence type="ECO:0000313" key="2">
    <source>
        <dbReference type="EMBL" id="KAB1146380.1"/>
    </source>
</evidence>
<evidence type="ECO:0000313" key="3">
    <source>
        <dbReference type="Proteomes" id="UP000442707"/>
    </source>
</evidence>
<keyword evidence="3" id="KW-1185">Reference proteome</keyword>
<protein>
    <submittedName>
        <fullName evidence="2">Uncharacterized protein</fullName>
    </submittedName>
</protein>
<accession>A0A6H9V1H0</accession>
<gene>
    <name evidence="2" type="ORF">F7R91_15810</name>
</gene>
<name>A0A6H9V1H0_9ACTN</name>
<evidence type="ECO:0000256" key="1">
    <source>
        <dbReference type="SAM" id="MobiDB-lite"/>
    </source>
</evidence>
<dbReference type="AlphaFoldDB" id="A0A6H9V1H0"/>
<dbReference type="EMBL" id="VZRB01000009">
    <property type="protein sequence ID" value="KAB1146380.1"/>
    <property type="molecule type" value="Genomic_DNA"/>
</dbReference>